<evidence type="ECO:0000313" key="1">
    <source>
        <dbReference type="EMBL" id="PCH43870.1"/>
    </source>
</evidence>
<reference evidence="1 2" key="1">
    <citation type="journal article" date="2012" name="Science">
        <title>The Paleozoic origin of enzymatic lignin decomposition reconstructed from 31 fungal genomes.</title>
        <authorList>
            <person name="Floudas D."/>
            <person name="Binder M."/>
            <person name="Riley R."/>
            <person name="Barry K."/>
            <person name="Blanchette R.A."/>
            <person name="Henrissat B."/>
            <person name="Martinez A.T."/>
            <person name="Otillar R."/>
            <person name="Spatafora J.W."/>
            <person name="Yadav J.S."/>
            <person name="Aerts A."/>
            <person name="Benoit I."/>
            <person name="Boyd A."/>
            <person name="Carlson A."/>
            <person name="Copeland A."/>
            <person name="Coutinho P.M."/>
            <person name="de Vries R.P."/>
            <person name="Ferreira P."/>
            <person name="Findley K."/>
            <person name="Foster B."/>
            <person name="Gaskell J."/>
            <person name="Glotzer D."/>
            <person name="Gorecki P."/>
            <person name="Heitman J."/>
            <person name="Hesse C."/>
            <person name="Hori C."/>
            <person name="Igarashi K."/>
            <person name="Jurgens J.A."/>
            <person name="Kallen N."/>
            <person name="Kersten P."/>
            <person name="Kohler A."/>
            <person name="Kuees U."/>
            <person name="Kumar T.K.A."/>
            <person name="Kuo A."/>
            <person name="LaButti K."/>
            <person name="Larrondo L.F."/>
            <person name="Lindquist E."/>
            <person name="Ling A."/>
            <person name="Lombard V."/>
            <person name="Lucas S."/>
            <person name="Lundell T."/>
            <person name="Martin R."/>
            <person name="McLaughlin D.J."/>
            <person name="Morgenstern I."/>
            <person name="Morin E."/>
            <person name="Murat C."/>
            <person name="Nagy L.G."/>
            <person name="Nolan M."/>
            <person name="Ohm R.A."/>
            <person name="Patyshakuliyeva A."/>
            <person name="Rokas A."/>
            <person name="Ruiz-Duenas F.J."/>
            <person name="Sabat G."/>
            <person name="Salamov A."/>
            <person name="Samejima M."/>
            <person name="Schmutz J."/>
            <person name="Slot J.C."/>
            <person name="St John F."/>
            <person name="Stenlid J."/>
            <person name="Sun H."/>
            <person name="Sun S."/>
            <person name="Syed K."/>
            <person name="Tsang A."/>
            <person name="Wiebenga A."/>
            <person name="Young D."/>
            <person name="Pisabarro A."/>
            <person name="Eastwood D.C."/>
            <person name="Martin F."/>
            <person name="Cullen D."/>
            <person name="Grigoriev I.V."/>
            <person name="Hibbett D.S."/>
        </authorList>
    </citation>
    <scope>NUCLEOTIDE SEQUENCE [LARGE SCALE GENOMIC DNA]</scope>
    <source>
        <strain evidence="1 2">MD-104</strain>
    </source>
</reference>
<accession>A0A2H3JNW0</accession>
<organism evidence="1 2">
    <name type="scientific">Wolfiporia cocos (strain MD-104)</name>
    <name type="common">Brown rot fungus</name>
    <dbReference type="NCBI Taxonomy" id="742152"/>
    <lineage>
        <taxon>Eukaryota</taxon>
        <taxon>Fungi</taxon>
        <taxon>Dikarya</taxon>
        <taxon>Basidiomycota</taxon>
        <taxon>Agaricomycotina</taxon>
        <taxon>Agaricomycetes</taxon>
        <taxon>Polyporales</taxon>
        <taxon>Phaeolaceae</taxon>
        <taxon>Wolfiporia</taxon>
    </lineage>
</organism>
<protein>
    <submittedName>
        <fullName evidence="1">Uncharacterized protein</fullName>
    </submittedName>
</protein>
<evidence type="ECO:0000313" key="2">
    <source>
        <dbReference type="Proteomes" id="UP000218811"/>
    </source>
</evidence>
<dbReference type="EMBL" id="KB468146">
    <property type="protein sequence ID" value="PCH43870.1"/>
    <property type="molecule type" value="Genomic_DNA"/>
</dbReference>
<gene>
    <name evidence="1" type="ORF">WOLCODRAFT_153923</name>
</gene>
<name>A0A2H3JNW0_WOLCO</name>
<sequence length="79" mass="8672">MRMSMLSVFDADHRSWRRVRVRDVLHPAVIVRPLRVPSFVALTVDGNISKLGCLGVPAGAQRAPDSEFGWDVDAASALK</sequence>
<dbReference type="AlphaFoldDB" id="A0A2H3JNW0"/>
<proteinExistence type="predicted"/>
<dbReference type="Proteomes" id="UP000218811">
    <property type="component" value="Unassembled WGS sequence"/>
</dbReference>
<keyword evidence="2" id="KW-1185">Reference proteome</keyword>